<name>L1JYR0_GUITC</name>
<dbReference type="OrthoDB" id="3191556at2759"/>
<dbReference type="PaxDb" id="55529-EKX53223"/>
<reference evidence="8" key="2">
    <citation type="submission" date="2012-11" db="EMBL/GenBank/DDBJ databases">
        <authorList>
            <person name="Kuo A."/>
            <person name="Curtis B.A."/>
            <person name="Tanifuji G."/>
            <person name="Burki F."/>
            <person name="Gruber A."/>
            <person name="Irimia M."/>
            <person name="Maruyama S."/>
            <person name="Arias M.C."/>
            <person name="Ball S.G."/>
            <person name="Gile G.H."/>
            <person name="Hirakawa Y."/>
            <person name="Hopkins J.F."/>
            <person name="Rensing S.A."/>
            <person name="Schmutz J."/>
            <person name="Symeonidi A."/>
            <person name="Elias M."/>
            <person name="Eveleigh R.J."/>
            <person name="Herman E.K."/>
            <person name="Klute M.J."/>
            <person name="Nakayama T."/>
            <person name="Obornik M."/>
            <person name="Reyes-Prieto A."/>
            <person name="Armbrust E.V."/>
            <person name="Aves S.J."/>
            <person name="Beiko R.G."/>
            <person name="Coutinho P."/>
            <person name="Dacks J.B."/>
            <person name="Durnford D.G."/>
            <person name="Fast N.M."/>
            <person name="Green B.R."/>
            <person name="Grisdale C."/>
            <person name="Hempe F."/>
            <person name="Henrissat B."/>
            <person name="Hoppner M.P."/>
            <person name="Ishida K.-I."/>
            <person name="Kim E."/>
            <person name="Koreny L."/>
            <person name="Kroth P.G."/>
            <person name="Liu Y."/>
            <person name="Malik S.-B."/>
            <person name="Maier U.G."/>
            <person name="McRose D."/>
            <person name="Mock T."/>
            <person name="Neilson J.A."/>
            <person name="Onodera N.T."/>
            <person name="Poole A.M."/>
            <person name="Pritham E.J."/>
            <person name="Richards T.A."/>
            <person name="Rocap G."/>
            <person name="Roy S.W."/>
            <person name="Sarai C."/>
            <person name="Schaack S."/>
            <person name="Shirato S."/>
            <person name="Slamovits C.H."/>
            <person name="Spencer D.F."/>
            <person name="Suzuki S."/>
            <person name="Worden A.Z."/>
            <person name="Zauner S."/>
            <person name="Barry K."/>
            <person name="Bell C."/>
            <person name="Bharti A.K."/>
            <person name="Crow J.A."/>
            <person name="Grimwood J."/>
            <person name="Kramer R."/>
            <person name="Lindquist E."/>
            <person name="Lucas S."/>
            <person name="Salamov A."/>
            <person name="McFadden G.I."/>
            <person name="Lane C.E."/>
            <person name="Keeling P.J."/>
            <person name="Gray M.W."/>
            <person name="Grigoriev I.V."/>
            <person name="Archibald J.M."/>
        </authorList>
    </citation>
    <scope>NUCLEOTIDE SEQUENCE</scope>
    <source>
        <strain evidence="8">CCMP2712</strain>
    </source>
</reference>
<protein>
    <submittedName>
        <fullName evidence="6">4-diphosphocytidyl-2C-methyl-D-erythritol 2-phosphate synthase</fullName>
    </submittedName>
</protein>
<dbReference type="PIRSF" id="PIRSF010376">
    <property type="entry name" value="IspE"/>
    <property type="match status" value="1"/>
</dbReference>
<dbReference type="SUPFAM" id="SSF54211">
    <property type="entry name" value="Ribosomal protein S5 domain 2-like"/>
    <property type="match status" value="1"/>
</dbReference>
<dbReference type="OMA" id="RWPSPAK"/>
<proteinExistence type="inferred from homology"/>
<reference evidence="6 8" key="1">
    <citation type="journal article" date="2012" name="Nature">
        <title>Algal genomes reveal evolutionary mosaicism and the fate of nucleomorphs.</title>
        <authorList>
            <consortium name="DOE Joint Genome Institute"/>
            <person name="Curtis B.A."/>
            <person name="Tanifuji G."/>
            <person name="Burki F."/>
            <person name="Gruber A."/>
            <person name="Irimia M."/>
            <person name="Maruyama S."/>
            <person name="Arias M.C."/>
            <person name="Ball S.G."/>
            <person name="Gile G.H."/>
            <person name="Hirakawa Y."/>
            <person name="Hopkins J.F."/>
            <person name="Kuo A."/>
            <person name="Rensing S.A."/>
            <person name="Schmutz J."/>
            <person name="Symeonidi A."/>
            <person name="Elias M."/>
            <person name="Eveleigh R.J."/>
            <person name="Herman E.K."/>
            <person name="Klute M.J."/>
            <person name="Nakayama T."/>
            <person name="Obornik M."/>
            <person name="Reyes-Prieto A."/>
            <person name="Armbrust E.V."/>
            <person name="Aves S.J."/>
            <person name="Beiko R.G."/>
            <person name="Coutinho P."/>
            <person name="Dacks J.B."/>
            <person name="Durnford D.G."/>
            <person name="Fast N.M."/>
            <person name="Green B.R."/>
            <person name="Grisdale C.J."/>
            <person name="Hempel F."/>
            <person name="Henrissat B."/>
            <person name="Hoppner M.P."/>
            <person name="Ishida K."/>
            <person name="Kim E."/>
            <person name="Koreny L."/>
            <person name="Kroth P.G."/>
            <person name="Liu Y."/>
            <person name="Malik S.B."/>
            <person name="Maier U.G."/>
            <person name="McRose D."/>
            <person name="Mock T."/>
            <person name="Neilson J.A."/>
            <person name="Onodera N.T."/>
            <person name="Poole A.M."/>
            <person name="Pritham E.J."/>
            <person name="Richards T.A."/>
            <person name="Rocap G."/>
            <person name="Roy S.W."/>
            <person name="Sarai C."/>
            <person name="Schaack S."/>
            <person name="Shirato S."/>
            <person name="Slamovits C.H."/>
            <person name="Spencer D.F."/>
            <person name="Suzuki S."/>
            <person name="Worden A.Z."/>
            <person name="Zauner S."/>
            <person name="Barry K."/>
            <person name="Bell C."/>
            <person name="Bharti A.K."/>
            <person name="Crow J.A."/>
            <person name="Grimwood J."/>
            <person name="Kramer R."/>
            <person name="Lindquist E."/>
            <person name="Lucas S."/>
            <person name="Salamov A."/>
            <person name="McFadden G.I."/>
            <person name="Lane C.E."/>
            <person name="Keeling P.J."/>
            <person name="Gray M.W."/>
            <person name="Grigoriev I.V."/>
            <person name="Archibald J.M."/>
        </authorList>
    </citation>
    <scope>NUCLEOTIDE SEQUENCE</scope>
    <source>
        <strain evidence="6 8">CCMP2712</strain>
    </source>
</reference>
<dbReference type="InterPro" id="IPR004424">
    <property type="entry name" value="IspE"/>
</dbReference>
<evidence type="ECO:0000256" key="4">
    <source>
        <dbReference type="ARBA" id="ARBA00022840"/>
    </source>
</evidence>
<feature type="domain" description="GHMP kinase N-terminal" evidence="5">
    <location>
        <begin position="66"/>
        <end position="141"/>
    </location>
</feature>
<dbReference type="eggNOG" id="ENOG502QT9C">
    <property type="taxonomic scope" value="Eukaryota"/>
</dbReference>
<gene>
    <name evidence="6" type="ORF">GUITHDRAFT_64331</name>
</gene>
<dbReference type="RefSeq" id="XP_005840203.1">
    <property type="nucleotide sequence ID" value="XM_005840146.1"/>
</dbReference>
<dbReference type="HOGENOM" id="CLU_053057_3_0_1"/>
<keyword evidence="3" id="KW-0418">Kinase</keyword>
<evidence type="ECO:0000313" key="8">
    <source>
        <dbReference type="Proteomes" id="UP000011087"/>
    </source>
</evidence>
<dbReference type="InterPro" id="IPR006204">
    <property type="entry name" value="GHMP_kinase_N_dom"/>
</dbReference>
<dbReference type="GO" id="GO:0050515">
    <property type="term" value="F:4-(cytidine 5'-diphospho)-2-C-methyl-D-erythritol kinase activity"/>
    <property type="evidence" value="ECO:0007669"/>
    <property type="project" value="InterPro"/>
</dbReference>
<dbReference type="STRING" id="905079.L1JYR0"/>
<dbReference type="Gene3D" id="3.30.70.890">
    <property type="entry name" value="GHMP kinase, C-terminal domain"/>
    <property type="match status" value="1"/>
</dbReference>
<evidence type="ECO:0000313" key="6">
    <source>
        <dbReference type="EMBL" id="EKX53223.1"/>
    </source>
</evidence>
<dbReference type="EnsemblProtists" id="EKX53223">
    <property type="protein sequence ID" value="EKX53223"/>
    <property type="gene ID" value="GUITHDRAFT_64331"/>
</dbReference>
<dbReference type="KEGG" id="gtt:GUITHDRAFT_64331"/>
<evidence type="ECO:0000313" key="7">
    <source>
        <dbReference type="EnsemblProtists" id="EKX53223"/>
    </source>
</evidence>
<dbReference type="GeneID" id="17310080"/>
<dbReference type="PANTHER" id="PTHR43527">
    <property type="entry name" value="4-DIPHOSPHOCYTIDYL-2-C-METHYL-D-ERYTHRITOL KINASE, CHLOROPLASTIC"/>
    <property type="match status" value="1"/>
</dbReference>
<evidence type="ECO:0000256" key="1">
    <source>
        <dbReference type="ARBA" id="ARBA00022679"/>
    </source>
</evidence>
<dbReference type="InterPro" id="IPR014721">
    <property type="entry name" value="Ribsml_uS5_D2-typ_fold_subgr"/>
</dbReference>
<dbReference type="Gene3D" id="3.30.230.10">
    <property type="match status" value="1"/>
</dbReference>
<dbReference type="PANTHER" id="PTHR43527:SF2">
    <property type="entry name" value="4-DIPHOSPHOCYTIDYL-2-C-METHYL-D-ERYTHRITOL KINASE, CHLOROPLASTIC"/>
    <property type="match status" value="1"/>
</dbReference>
<organism evidence="6">
    <name type="scientific">Guillardia theta (strain CCMP2712)</name>
    <name type="common">Cryptophyte</name>
    <dbReference type="NCBI Taxonomy" id="905079"/>
    <lineage>
        <taxon>Eukaryota</taxon>
        <taxon>Cryptophyceae</taxon>
        <taxon>Pyrenomonadales</taxon>
        <taxon>Geminigeraceae</taxon>
        <taxon>Guillardia</taxon>
    </lineage>
</organism>
<evidence type="ECO:0000256" key="3">
    <source>
        <dbReference type="ARBA" id="ARBA00022777"/>
    </source>
</evidence>
<dbReference type="HAMAP" id="MF_00061">
    <property type="entry name" value="IspE"/>
    <property type="match status" value="1"/>
</dbReference>
<keyword evidence="4" id="KW-0067">ATP-binding</keyword>
<dbReference type="AlphaFoldDB" id="L1JYR0"/>
<dbReference type="Pfam" id="PF00288">
    <property type="entry name" value="GHMP_kinases_N"/>
    <property type="match status" value="1"/>
</dbReference>
<keyword evidence="1" id="KW-0808">Transferase</keyword>
<dbReference type="InterPro" id="IPR020568">
    <property type="entry name" value="Ribosomal_Su5_D2-typ_SF"/>
</dbReference>
<dbReference type="GO" id="GO:0005524">
    <property type="term" value="F:ATP binding"/>
    <property type="evidence" value="ECO:0007669"/>
    <property type="project" value="UniProtKB-KW"/>
</dbReference>
<evidence type="ECO:0000256" key="2">
    <source>
        <dbReference type="ARBA" id="ARBA00022741"/>
    </source>
</evidence>
<dbReference type="SUPFAM" id="SSF55060">
    <property type="entry name" value="GHMP Kinase, C-terminal domain"/>
    <property type="match status" value="1"/>
</dbReference>
<evidence type="ECO:0000259" key="5">
    <source>
        <dbReference type="Pfam" id="PF00288"/>
    </source>
</evidence>
<dbReference type="InterPro" id="IPR036554">
    <property type="entry name" value="GHMP_kinase_C_sf"/>
</dbReference>
<dbReference type="GO" id="GO:0016114">
    <property type="term" value="P:terpenoid biosynthetic process"/>
    <property type="evidence" value="ECO:0007669"/>
    <property type="project" value="InterPro"/>
</dbReference>
<dbReference type="Proteomes" id="UP000011087">
    <property type="component" value="Unassembled WGS sequence"/>
</dbReference>
<keyword evidence="2" id="KW-0547">Nucleotide-binding</keyword>
<accession>L1JYR0</accession>
<reference evidence="7" key="3">
    <citation type="submission" date="2015-06" db="UniProtKB">
        <authorList>
            <consortium name="EnsemblProtists"/>
        </authorList>
    </citation>
    <scope>IDENTIFICATION</scope>
</reference>
<dbReference type="EMBL" id="JH992970">
    <property type="protein sequence ID" value="EKX53223.1"/>
    <property type="molecule type" value="Genomic_DNA"/>
</dbReference>
<dbReference type="NCBIfam" id="TIGR00154">
    <property type="entry name" value="ispE"/>
    <property type="match status" value="1"/>
</dbReference>
<keyword evidence="8" id="KW-1185">Reference proteome</keyword>
<sequence>MTRLLSPAKTNIFLRITKKRDDGFHELASVFQALSLGDTLKVSVLESGGKDVLRCNVDSVPLDESNLIVKAFNLFRRRTGQNKFFDCEIDKRTPLEGGMGGGSSNCATALWAANELCGSPASTNQLIEWGGELGSDVGFFLSEGTAYCTGRGEIVENVSPPLQTPQGAFWVVKPQEGCPTPLVYKTLGLKPGEALNGPDPVALRERLVREGLSQEVCVNDLEPPAQKVILPKLSQIKDALKKDGFHTVLLSGSGATTYALHSVCSCC</sequence>